<keyword evidence="3" id="KW-1185">Reference proteome</keyword>
<dbReference type="AlphaFoldDB" id="A0AAN9LZ50"/>
<reference evidence="2 3" key="1">
    <citation type="submission" date="2024-01" db="EMBL/GenBank/DDBJ databases">
        <title>The genomes of 5 underutilized Papilionoideae crops provide insights into root nodulation and disease resistanc.</title>
        <authorList>
            <person name="Jiang F."/>
        </authorList>
    </citation>
    <scope>NUCLEOTIDE SEQUENCE [LARGE SCALE GENOMIC DNA]</scope>
    <source>
        <strain evidence="2">LVBAO_FW01</strain>
        <tissue evidence="2">Leaves</tissue>
    </source>
</reference>
<comment type="caution">
    <text evidence="2">The sequence shown here is derived from an EMBL/GenBank/DDBJ whole genome shotgun (WGS) entry which is preliminary data.</text>
</comment>
<dbReference type="EMBL" id="JAYMYQ010000003">
    <property type="protein sequence ID" value="KAK7344821.1"/>
    <property type="molecule type" value="Genomic_DNA"/>
</dbReference>
<dbReference type="Proteomes" id="UP001367508">
    <property type="component" value="Unassembled WGS sequence"/>
</dbReference>
<feature type="compositionally biased region" description="Basic and acidic residues" evidence="1">
    <location>
        <begin position="8"/>
        <end position="25"/>
    </location>
</feature>
<protein>
    <submittedName>
        <fullName evidence="2">Uncharacterized protein</fullName>
    </submittedName>
</protein>
<feature type="region of interest" description="Disordered" evidence="1">
    <location>
        <begin position="43"/>
        <end position="63"/>
    </location>
</feature>
<evidence type="ECO:0000313" key="2">
    <source>
        <dbReference type="EMBL" id="KAK7344821.1"/>
    </source>
</evidence>
<feature type="compositionally biased region" description="Polar residues" evidence="1">
    <location>
        <begin position="148"/>
        <end position="166"/>
    </location>
</feature>
<accession>A0AAN9LZ50</accession>
<evidence type="ECO:0000313" key="3">
    <source>
        <dbReference type="Proteomes" id="UP001367508"/>
    </source>
</evidence>
<name>A0AAN9LZ50_CANGL</name>
<evidence type="ECO:0000256" key="1">
    <source>
        <dbReference type="SAM" id="MobiDB-lite"/>
    </source>
</evidence>
<feature type="region of interest" description="Disordered" evidence="1">
    <location>
        <begin position="1"/>
        <end position="30"/>
    </location>
</feature>
<feature type="region of interest" description="Disordered" evidence="1">
    <location>
        <begin position="99"/>
        <end position="190"/>
    </location>
</feature>
<proteinExistence type="predicted"/>
<sequence>MLPHSNIAHRDELDSSKKNSSEKNPNDVVHVAVDVIVVNEDLEEEEEATTKEEQDHFVNSKKPGHTLATCWHRRVSPSGNECVIPFVIHEAEYKLKNGRDKKVTKAPMDSPTTSSSRASSSHTCASVSKLPGGHTNNSHTLEHGSAGRSPTYTSPNESTHHSPVQQSDSEDSSDSNGPSPIEADSSIQPPVQHTMICTVSMNSNAESCDVHLPERAPHVFFKYVYYTIMISIQGVWEENRKK</sequence>
<feature type="compositionally biased region" description="Low complexity" evidence="1">
    <location>
        <begin position="110"/>
        <end position="128"/>
    </location>
</feature>
<feature type="compositionally biased region" description="Basic and acidic residues" evidence="1">
    <location>
        <begin position="48"/>
        <end position="58"/>
    </location>
</feature>
<organism evidence="2 3">
    <name type="scientific">Canavalia gladiata</name>
    <name type="common">Sword bean</name>
    <name type="synonym">Dolichos gladiatus</name>
    <dbReference type="NCBI Taxonomy" id="3824"/>
    <lineage>
        <taxon>Eukaryota</taxon>
        <taxon>Viridiplantae</taxon>
        <taxon>Streptophyta</taxon>
        <taxon>Embryophyta</taxon>
        <taxon>Tracheophyta</taxon>
        <taxon>Spermatophyta</taxon>
        <taxon>Magnoliopsida</taxon>
        <taxon>eudicotyledons</taxon>
        <taxon>Gunneridae</taxon>
        <taxon>Pentapetalae</taxon>
        <taxon>rosids</taxon>
        <taxon>fabids</taxon>
        <taxon>Fabales</taxon>
        <taxon>Fabaceae</taxon>
        <taxon>Papilionoideae</taxon>
        <taxon>50 kb inversion clade</taxon>
        <taxon>NPAAA clade</taxon>
        <taxon>indigoferoid/millettioid clade</taxon>
        <taxon>Phaseoleae</taxon>
        <taxon>Canavalia</taxon>
    </lineage>
</organism>
<gene>
    <name evidence="2" type="ORF">VNO77_14941</name>
</gene>